<sequence length="310" mass="32737">MMPSSFALPDGIGREPLLAELRRLAWGAADILRAYARGEQPPYGFPPAMSVDHGGEGPVSAADLAVNRWLLDGLAAAFPAAGWTLLSEETAAEVLVPGQPLEAEWLWILDPLDGTKDFLQGTGEYAVHLALVHGQRPVLGVVLLPEPEELWFGLVGAGEDGTAGEAWRENRAGERTPATLSGRSEELVLVASRNHRDDRLEQLLAELRPARSTAIGSVGGKVATILRGEADLYISLSGRSAPKDWDMAAPEAVLVAAGGAFSHVDGRPLTYNTGDVRQAGCLIASHGPAHDELCHRAAAAMAVIDPGFAV</sequence>
<dbReference type="GO" id="GO:0050427">
    <property type="term" value="P:3'-phosphoadenosine 5'-phosphosulfate metabolic process"/>
    <property type="evidence" value="ECO:0007669"/>
    <property type="project" value="TreeGrafter"/>
</dbReference>
<reference evidence="5" key="1">
    <citation type="journal article" date="2013" name="Proc. Natl. Acad. Sci. U.S.A.">
        <title>Improving the coverage of the cyanobacterial phylum using diversity-driven genome sequencing.</title>
        <authorList>
            <person name="Shih P.M."/>
            <person name="Wu D."/>
            <person name="Latifi A."/>
            <person name="Axen S.D."/>
            <person name="Fewer D.P."/>
            <person name="Talla E."/>
            <person name="Calteau A."/>
            <person name="Cai F."/>
            <person name="Tandeau de Marsac N."/>
            <person name="Rippka R."/>
            <person name="Herdman M."/>
            <person name="Sivonen K."/>
            <person name="Coursin T."/>
            <person name="Laurent T."/>
            <person name="Goodwin L."/>
            <person name="Nolan M."/>
            <person name="Davenport K.W."/>
            <person name="Han C.S."/>
            <person name="Rubin E.M."/>
            <person name="Eisen J.A."/>
            <person name="Woyke T."/>
            <person name="Gugger M."/>
            <person name="Kerfeld C.A."/>
        </authorList>
    </citation>
    <scope>NUCLEOTIDE SEQUENCE [LARGE SCALE GENOMIC DNA]</scope>
    <source>
        <strain evidence="5">ATCC 27147 / PCC 6307</strain>
    </source>
</reference>
<dbReference type="GO" id="GO:0046872">
    <property type="term" value="F:metal ion binding"/>
    <property type="evidence" value="ECO:0007669"/>
    <property type="project" value="UniProtKB-KW"/>
</dbReference>
<evidence type="ECO:0000256" key="3">
    <source>
        <dbReference type="PIRSR" id="PIRSR600760-2"/>
    </source>
</evidence>
<dbReference type="Proteomes" id="UP000010388">
    <property type="component" value="Chromosome"/>
</dbReference>
<comment type="catalytic activity">
    <reaction evidence="1">
        <text>a myo-inositol phosphate + H2O = myo-inositol + phosphate</text>
        <dbReference type="Rhea" id="RHEA:24056"/>
        <dbReference type="ChEBI" id="CHEBI:15377"/>
        <dbReference type="ChEBI" id="CHEBI:17268"/>
        <dbReference type="ChEBI" id="CHEBI:43474"/>
        <dbReference type="ChEBI" id="CHEBI:84139"/>
        <dbReference type="EC" id="3.1.3.25"/>
    </reaction>
</comment>
<dbReference type="PANTHER" id="PTHR43028:SF1">
    <property type="entry name" value="AMMONIUM TRANSPORT PROTEIN"/>
    <property type="match status" value="1"/>
</dbReference>
<dbReference type="AlphaFoldDB" id="K9P6J7"/>
<dbReference type="PANTHER" id="PTHR43028">
    <property type="entry name" value="3'(2'),5'-BISPHOSPHATE NUCLEOTIDASE 1"/>
    <property type="match status" value="1"/>
</dbReference>
<dbReference type="SUPFAM" id="SSF56655">
    <property type="entry name" value="Carbohydrate phosphatase"/>
    <property type="match status" value="1"/>
</dbReference>
<dbReference type="PRINTS" id="PR00377">
    <property type="entry name" value="IMPHPHTASES"/>
</dbReference>
<dbReference type="Gene3D" id="3.40.190.80">
    <property type="match status" value="1"/>
</dbReference>
<feature type="binding site" evidence="3">
    <location>
        <position position="110"/>
    </location>
    <ligand>
        <name>Mg(2+)</name>
        <dbReference type="ChEBI" id="CHEBI:18420"/>
        <label>1</label>
        <note>catalytic</note>
    </ligand>
</feature>
<dbReference type="InterPro" id="IPR000760">
    <property type="entry name" value="Inositol_monophosphatase-like"/>
</dbReference>
<dbReference type="KEGG" id="cgc:Cyagr_1431"/>
<organism evidence="4 5">
    <name type="scientific">Cyanobium gracile (strain ATCC 27147 / PCC 6307)</name>
    <dbReference type="NCBI Taxonomy" id="292564"/>
    <lineage>
        <taxon>Bacteria</taxon>
        <taxon>Bacillati</taxon>
        <taxon>Cyanobacteriota</taxon>
        <taxon>Cyanophyceae</taxon>
        <taxon>Synechococcales</taxon>
        <taxon>Prochlorococcaceae</taxon>
        <taxon>Cyanobium</taxon>
    </lineage>
</organism>
<feature type="binding site" evidence="3">
    <location>
        <position position="112"/>
    </location>
    <ligand>
        <name>Mg(2+)</name>
        <dbReference type="ChEBI" id="CHEBI:18420"/>
        <label>1</label>
        <note>catalytic</note>
    </ligand>
</feature>
<evidence type="ECO:0000256" key="2">
    <source>
        <dbReference type="ARBA" id="ARBA00013106"/>
    </source>
</evidence>
<dbReference type="STRING" id="292564.Cyagr_1431"/>
<keyword evidence="3" id="KW-0460">Magnesium</keyword>
<dbReference type="HOGENOM" id="CLU_044118_3_0_3"/>
<dbReference type="GO" id="GO:0000103">
    <property type="term" value="P:sulfate assimilation"/>
    <property type="evidence" value="ECO:0007669"/>
    <property type="project" value="TreeGrafter"/>
</dbReference>
<dbReference type="EC" id="3.1.3.25" evidence="2"/>
<evidence type="ECO:0000313" key="5">
    <source>
        <dbReference type="Proteomes" id="UP000010388"/>
    </source>
</evidence>
<dbReference type="eggNOG" id="COG1218">
    <property type="taxonomic scope" value="Bacteria"/>
</dbReference>
<dbReference type="PROSITE" id="PS00630">
    <property type="entry name" value="IMP_2"/>
    <property type="match status" value="1"/>
</dbReference>
<dbReference type="CDD" id="cd01638">
    <property type="entry name" value="CysQ"/>
    <property type="match status" value="1"/>
</dbReference>
<dbReference type="InterPro" id="IPR050725">
    <property type="entry name" value="CysQ/Inositol_MonoPase"/>
</dbReference>
<comment type="cofactor">
    <cofactor evidence="3">
        <name>Mg(2+)</name>
        <dbReference type="ChEBI" id="CHEBI:18420"/>
    </cofactor>
</comment>
<dbReference type="GO" id="GO:0008441">
    <property type="term" value="F:3'(2'),5'-bisphosphate nucleotidase activity"/>
    <property type="evidence" value="ECO:0007669"/>
    <property type="project" value="TreeGrafter"/>
</dbReference>
<evidence type="ECO:0000313" key="4">
    <source>
        <dbReference type="EMBL" id="AFY28598.1"/>
    </source>
</evidence>
<feature type="binding site" evidence="3">
    <location>
        <position position="246"/>
    </location>
    <ligand>
        <name>Mg(2+)</name>
        <dbReference type="ChEBI" id="CHEBI:18420"/>
        <label>1</label>
        <note>catalytic</note>
    </ligand>
</feature>
<dbReference type="Gene3D" id="3.30.540.10">
    <property type="entry name" value="Fructose-1,6-Bisphosphatase, subunit A, domain 1"/>
    <property type="match status" value="1"/>
</dbReference>
<evidence type="ECO:0000256" key="1">
    <source>
        <dbReference type="ARBA" id="ARBA00001033"/>
    </source>
</evidence>
<protein>
    <recommendedName>
        <fullName evidence="2">inositol-phosphate phosphatase</fullName>
        <ecNumber evidence="2">3.1.3.25</ecNumber>
    </recommendedName>
</protein>
<proteinExistence type="predicted"/>
<dbReference type="EMBL" id="CP003495">
    <property type="protein sequence ID" value="AFY28598.1"/>
    <property type="molecule type" value="Genomic_DNA"/>
</dbReference>
<accession>K9P6J7</accession>
<dbReference type="OrthoDB" id="9772456at2"/>
<dbReference type="GO" id="GO:0052834">
    <property type="term" value="F:inositol monophosphate phosphatase activity"/>
    <property type="evidence" value="ECO:0007669"/>
    <property type="project" value="UniProtKB-EC"/>
</dbReference>
<dbReference type="InterPro" id="IPR020550">
    <property type="entry name" value="Inositol_monophosphatase_CS"/>
</dbReference>
<name>K9P6J7_CYAGP</name>
<feature type="binding site" evidence="3">
    <location>
        <position position="88"/>
    </location>
    <ligand>
        <name>Mg(2+)</name>
        <dbReference type="ChEBI" id="CHEBI:18420"/>
        <label>1</label>
        <note>catalytic</note>
    </ligand>
</feature>
<gene>
    <name evidence="4" type="ordered locus">Cyagr_1431</name>
</gene>
<dbReference type="PATRIC" id="fig|292564.3.peg.1359"/>
<dbReference type="GO" id="GO:0046854">
    <property type="term" value="P:phosphatidylinositol phosphate biosynthetic process"/>
    <property type="evidence" value="ECO:0007669"/>
    <property type="project" value="InterPro"/>
</dbReference>
<keyword evidence="3" id="KW-0479">Metal-binding</keyword>
<dbReference type="RefSeq" id="WP_015109050.1">
    <property type="nucleotide sequence ID" value="NC_019675.1"/>
</dbReference>
<feature type="binding site" evidence="3">
    <location>
        <position position="113"/>
    </location>
    <ligand>
        <name>Mg(2+)</name>
        <dbReference type="ChEBI" id="CHEBI:18420"/>
        <label>1</label>
        <note>catalytic</note>
    </ligand>
</feature>
<dbReference type="Pfam" id="PF00459">
    <property type="entry name" value="Inositol_P"/>
    <property type="match status" value="1"/>
</dbReference>